<dbReference type="GO" id="GO:0020002">
    <property type="term" value="C:host cell plasma membrane"/>
    <property type="evidence" value="ECO:0007669"/>
    <property type="project" value="UniProtKB-SubCell"/>
</dbReference>
<evidence type="ECO:0000256" key="2">
    <source>
        <dbReference type="ARBA" id="ARBA00004531"/>
    </source>
</evidence>
<protein>
    <submittedName>
        <fullName evidence="14">Uncharacterized protein</fullName>
    </submittedName>
</protein>
<evidence type="ECO:0000256" key="8">
    <source>
        <dbReference type="ARBA" id="ARBA00022989"/>
    </source>
</evidence>
<evidence type="ECO:0000256" key="3">
    <source>
        <dbReference type="ARBA" id="ARBA00004563"/>
    </source>
</evidence>
<keyword evidence="5" id="KW-0945">Host-virus interaction</keyword>
<keyword evidence="6" id="KW-0812">Transmembrane</keyword>
<keyword evidence="7" id="KW-1043">Host membrane</keyword>
<keyword evidence="9" id="KW-0472">Membrane</keyword>
<evidence type="ECO:0000256" key="5">
    <source>
        <dbReference type="ARBA" id="ARBA00022581"/>
    </source>
</evidence>
<dbReference type="Proteomes" id="UP000076408">
    <property type="component" value="Unassembled WGS sequence"/>
</dbReference>
<evidence type="ECO:0000256" key="4">
    <source>
        <dbReference type="ARBA" id="ARBA00022511"/>
    </source>
</evidence>
<keyword evidence="8" id="KW-1133">Transmembrane helix</keyword>
<proteinExistence type="predicted"/>
<evidence type="ECO:0000313" key="15">
    <source>
        <dbReference type="Proteomes" id="UP000076408"/>
    </source>
</evidence>
<keyword evidence="4" id="KW-1032">Host cell membrane</keyword>
<keyword evidence="10" id="KW-0564">Palmitate</keyword>
<dbReference type="EnsemblMetazoa" id="ASTEI11683-RA">
    <property type="protein sequence ID" value="ASTEI11683-PA"/>
    <property type="gene ID" value="ASTEI11683"/>
</dbReference>
<dbReference type="STRING" id="30069.A0A182YT97"/>
<evidence type="ECO:0000256" key="13">
    <source>
        <dbReference type="ARBA" id="ARBA00023288"/>
    </source>
</evidence>
<evidence type="ECO:0000256" key="6">
    <source>
        <dbReference type="ARBA" id="ARBA00022692"/>
    </source>
</evidence>
<evidence type="ECO:0000313" key="14">
    <source>
        <dbReference type="EnsemblMetazoa" id="ASTEI11683-PA"/>
    </source>
</evidence>
<keyword evidence="12" id="KW-0325">Glycoprotein</keyword>
<dbReference type="Gene3D" id="1.10.287.210">
    <property type="match status" value="1"/>
</dbReference>
<comment type="subcellular location">
    <subcellularLocation>
        <location evidence="1">Host cell membrane</location>
        <topology evidence="1">Single-pass type I membrane protein</topology>
    </subcellularLocation>
    <subcellularLocation>
        <location evidence="2">Host endomembrane system</location>
        <topology evidence="2">Peripheral membrane protein</topology>
    </subcellularLocation>
    <subcellularLocation>
        <location evidence="3">Virion membrane</location>
        <topology evidence="3">Single-pass type I membrane protein</topology>
    </subcellularLocation>
</comment>
<sequence length="109" mass="12351">NKTVDWINYIYYNQQRFINYTREAIKGIAEQLDATSRMAWENRIALELILAEKGGVLTAIGCCIIPCVRGLVQRLIETALLKQTTMGAPPYSDRMMILGESAEVFRIVP</sequence>
<reference evidence="14" key="2">
    <citation type="submission" date="2020-05" db="UniProtKB">
        <authorList>
            <consortium name="EnsemblMetazoa"/>
        </authorList>
    </citation>
    <scope>IDENTIFICATION</scope>
    <source>
        <strain evidence="14">Indian</strain>
    </source>
</reference>
<accession>A0A182YT97</accession>
<evidence type="ECO:0000256" key="7">
    <source>
        <dbReference type="ARBA" id="ARBA00022870"/>
    </source>
</evidence>
<evidence type="ECO:0000256" key="10">
    <source>
        <dbReference type="ARBA" id="ARBA00023139"/>
    </source>
</evidence>
<evidence type="ECO:0000256" key="9">
    <source>
        <dbReference type="ARBA" id="ARBA00023136"/>
    </source>
</evidence>
<dbReference type="InterPro" id="IPR018154">
    <property type="entry name" value="TLV/ENV_coat_polyprotein"/>
</dbReference>
<dbReference type="AlphaFoldDB" id="A0A182YT97"/>
<dbReference type="VEuPathDB" id="VectorBase:ASTEI11683"/>
<keyword evidence="11" id="KW-1015">Disulfide bond</keyword>
<reference evidence="15" key="1">
    <citation type="journal article" date="2014" name="Genome Biol.">
        <title>Genome analysis of a major urban malaria vector mosquito, Anopheles stephensi.</title>
        <authorList>
            <person name="Jiang X."/>
            <person name="Peery A."/>
            <person name="Hall A.B."/>
            <person name="Sharma A."/>
            <person name="Chen X.G."/>
            <person name="Waterhouse R.M."/>
            <person name="Komissarov A."/>
            <person name="Riehle M.M."/>
            <person name="Shouche Y."/>
            <person name="Sharakhova M.V."/>
            <person name="Lawson D."/>
            <person name="Pakpour N."/>
            <person name="Arensburger P."/>
            <person name="Davidson V.L."/>
            <person name="Eiglmeier K."/>
            <person name="Emrich S."/>
            <person name="George P."/>
            <person name="Kennedy R.C."/>
            <person name="Mane S.P."/>
            <person name="Maslen G."/>
            <person name="Oringanje C."/>
            <person name="Qi Y."/>
            <person name="Settlage R."/>
            <person name="Tojo M."/>
            <person name="Tubio J.M."/>
            <person name="Unger M.F."/>
            <person name="Wang B."/>
            <person name="Vernick K.D."/>
            <person name="Ribeiro J.M."/>
            <person name="James A.A."/>
            <person name="Michel K."/>
            <person name="Riehle M.A."/>
            <person name="Luckhart S."/>
            <person name="Sharakhov I.V."/>
            <person name="Tu Z."/>
        </authorList>
    </citation>
    <scope>NUCLEOTIDE SEQUENCE [LARGE SCALE GENOMIC DNA]</scope>
    <source>
        <strain evidence="15">Indian</strain>
    </source>
</reference>
<keyword evidence="13" id="KW-0449">Lipoprotein</keyword>
<dbReference type="PANTHER" id="PTHR10424">
    <property type="entry name" value="VIRAL ENVELOPE PROTEIN"/>
    <property type="match status" value="1"/>
</dbReference>
<organism evidence="14 15">
    <name type="scientific">Anopheles stephensi</name>
    <name type="common">Indo-Pakistan malaria mosquito</name>
    <dbReference type="NCBI Taxonomy" id="30069"/>
    <lineage>
        <taxon>Eukaryota</taxon>
        <taxon>Metazoa</taxon>
        <taxon>Ecdysozoa</taxon>
        <taxon>Arthropoda</taxon>
        <taxon>Hexapoda</taxon>
        <taxon>Insecta</taxon>
        <taxon>Pterygota</taxon>
        <taxon>Neoptera</taxon>
        <taxon>Endopterygota</taxon>
        <taxon>Diptera</taxon>
        <taxon>Nematocera</taxon>
        <taxon>Culicoidea</taxon>
        <taxon>Culicidae</taxon>
        <taxon>Anophelinae</taxon>
        <taxon>Anopheles</taxon>
    </lineage>
</organism>
<evidence type="ECO:0000256" key="1">
    <source>
        <dbReference type="ARBA" id="ARBA00004402"/>
    </source>
</evidence>
<dbReference type="GO" id="GO:0033645">
    <property type="term" value="C:host cell endomembrane system"/>
    <property type="evidence" value="ECO:0007669"/>
    <property type="project" value="UniProtKB-SubCell"/>
</dbReference>
<keyword evidence="15" id="KW-1185">Reference proteome</keyword>
<evidence type="ECO:0000256" key="11">
    <source>
        <dbReference type="ARBA" id="ARBA00023157"/>
    </source>
</evidence>
<name>A0A182YT97_ANOST</name>
<evidence type="ECO:0000256" key="12">
    <source>
        <dbReference type="ARBA" id="ARBA00023180"/>
    </source>
</evidence>
<dbReference type="SUPFAM" id="SSF58069">
    <property type="entry name" value="Virus ectodomain"/>
    <property type="match status" value="1"/>
</dbReference>
<dbReference type="PANTHER" id="PTHR10424:SF81">
    <property type="entry name" value="ERVV2 PROTEIN"/>
    <property type="match status" value="1"/>
</dbReference>